<protein>
    <submittedName>
        <fullName evidence="2">Uncharacterized protein</fullName>
    </submittedName>
</protein>
<keyword evidence="1" id="KW-0472">Membrane</keyword>
<organism evidence="2 3">
    <name type="scientific">Trypanosoma conorhini</name>
    <dbReference type="NCBI Taxonomy" id="83891"/>
    <lineage>
        <taxon>Eukaryota</taxon>
        <taxon>Discoba</taxon>
        <taxon>Euglenozoa</taxon>
        <taxon>Kinetoplastea</taxon>
        <taxon>Metakinetoplastina</taxon>
        <taxon>Trypanosomatida</taxon>
        <taxon>Trypanosomatidae</taxon>
        <taxon>Trypanosoma</taxon>
    </lineage>
</organism>
<keyword evidence="1" id="KW-0812">Transmembrane</keyword>
<dbReference type="AlphaFoldDB" id="A0A422QCH6"/>
<evidence type="ECO:0000313" key="3">
    <source>
        <dbReference type="Proteomes" id="UP000284403"/>
    </source>
</evidence>
<feature type="transmembrane region" description="Helical" evidence="1">
    <location>
        <begin position="12"/>
        <end position="31"/>
    </location>
</feature>
<dbReference type="Proteomes" id="UP000284403">
    <property type="component" value="Unassembled WGS sequence"/>
</dbReference>
<proteinExistence type="predicted"/>
<accession>A0A422QCH6</accession>
<dbReference type="EMBL" id="MKKU01000001">
    <property type="protein sequence ID" value="RNF27683.1"/>
    <property type="molecule type" value="Genomic_DNA"/>
</dbReference>
<reference evidence="2 3" key="1">
    <citation type="journal article" date="2018" name="BMC Genomics">
        <title>Genomic comparison of Trypanosoma conorhini and Trypanosoma rangeli to Trypanosoma cruzi strains of high and low virulence.</title>
        <authorList>
            <person name="Bradwell K.R."/>
            <person name="Koparde V.N."/>
            <person name="Matveyev A.V."/>
            <person name="Serrano M.G."/>
            <person name="Alves J.M."/>
            <person name="Parikh H."/>
            <person name="Huang B."/>
            <person name="Lee V."/>
            <person name="Espinosa-Alvarez O."/>
            <person name="Ortiz P.A."/>
            <person name="Costa-Martins A.G."/>
            <person name="Teixeira M.M."/>
            <person name="Buck G.A."/>
        </authorList>
    </citation>
    <scope>NUCLEOTIDE SEQUENCE [LARGE SCALE GENOMIC DNA]</scope>
    <source>
        <strain evidence="2 3">025E</strain>
    </source>
</reference>
<comment type="caution">
    <text evidence="2">The sequence shown here is derived from an EMBL/GenBank/DDBJ whole genome shotgun (WGS) entry which is preliminary data.</text>
</comment>
<dbReference type="GeneID" id="40313678"/>
<gene>
    <name evidence="2" type="ORF">Tco025E_00067</name>
</gene>
<sequence>MSLHTYTTQGASGLVVQLISASFTCVGVSANRGMRKGSRRRCAITGESNFSQTTPRTQFASGSHEDSNAFNFPRWSRRGLFHRRSGTPNLAAMRNCCSTLPSSPRKVRYSCQTGSSINCTASGCCPARRGVGCAVLVLASM</sequence>
<evidence type="ECO:0000313" key="2">
    <source>
        <dbReference type="EMBL" id="RNF27683.1"/>
    </source>
</evidence>
<keyword evidence="1" id="KW-1133">Transmembrane helix</keyword>
<evidence type="ECO:0000256" key="1">
    <source>
        <dbReference type="SAM" id="Phobius"/>
    </source>
</evidence>
<dbReference type="RefSeq" id="XP_029232889.1">
    <property type="nucleotide sequence ID" value="XM_029367016.1"/>
</dbReference>
<name>A0A422QCH6_9TRYP</name>
<keyword evidence="3" id="KW-1185">Reference proteome</keyword>